<feature type="signal peptide" evidence="1">
    <location>
        <begin position="1"/>
        <end position="24"/>
    </location>
</feature>
<reference evidence="3" key="1">
    <citation type="journal article" date="2019" name="Int. J. Syst. Evol. Microbiol.">
        <title>The Global Catalogue of Microorganisms (GCM) 10K type strain sequencing project: providing services to taxonomists for standard genome sequencing and annotation.</title>
        <authorList>
            <consortium name="The Broad Institute Genomics Platform"/>
            <consortium name="The Broad Institute Genome Sequencing Center for Infectious Disease"/>
            <person name="Wu L."/>
            <person name="Ma J."/>
        </authorList>
    </citation>
    <scope>NUCLEOTIDE SEQUENCE [LARGE SCALE GENOMIC DNA]</scope>
    <source>
        <strain evidence="3">JCM 18326</strain>
    </source>
</reference>
<comment type="caution">
    <text evidence="2">The sequence shown here is derived from an EMBL/GenBank/DDBJ whole genome shotgun (WGS) entry which is preliminary data.</text>
</comment>
<evidence type="ECO:0000313" key="2">
    <source>
        <dbReference type="EMBL" id="GAA4840065.1"/>
    </source>
</evidence>
<accession>A0ABP9DCG7</accession>
<protein>
    <recommendedName>
        <fullName evidence="4">DUF3857 domain-containing protein</fullName>
    </recommendedName>
</protein>
<keyword evidence="1" id="KW-0732">Signal</keyword>
<sequence>MFFHAQWLLVVVAIWSSMMAAANALEPVAVQDDDTVYVLHVKGDIKIKRTGVLIQEGDEIAAHEQLSFLDKQAKAVVIDDNGVKKMLQLNSDVASHDSEFVAVLNEVLNPFNVKNAQLSTRSSQFAPIHNLHDYFTEEPFSVLGTKLTLHFDLEQYQLSSGVGYMNLIKNVDGFEQVLKLESNADNSILFDLAKHFDNDERVANNFILEYWLVDTALPQVDATVCLRFIDEQRALKQVEIIERVHAKQSDKVSQGAVQREIYDFFTRVYGNLDYGHFSEWYRQHSKLN</sequence>
<dbReference type="EMBL" id="BAABJX010000039">
    <property type="protein sequence ID" value="GAA4840065.1"/>
    <property type="molecule type" value="Genomic_DNA"/>
</dbReference>
<feature type="chain" id="PRO_5047516766" description="DUF3857 domain-containing protein" evidence="1">
    <location>
        <begin position="25"/>
        <end position="288"/>
    </location>
</feature>
<organism evidence="2 3">
    <name type="scientific">Algivirga pacifica</name>
    <dbReference type="NCBI Taxonomy" id="1162670"/>
    <lineage>
        <taxon>Bacteria</taxon>
        <taxon>Pseudomonadati</taxon>
        <taxon>Bacteroidota</taxon>
        <taxon>Cytophagia</taxon>
        <taxon>Cytophagales</taxon>
        <taxon>Flammeovirgaceae</taxon>
        <taxon>Algivirga</taxon>
    </lineage>
</organism>
<keyword evidence="3" id="KW-1185">Reference proteome</keyword>
<evidence type="ECO:0008006" key="4">
    <source>
        <dbReference type="Google" id="ProtNLM"/>
    </source>
</evidence>
<proteinExistence type="predicted"/>
<evidence type="ECO:0000313" key="3">
    <source>
        <dbReference type="Proteomes" id="UP001500298"/>
    </source>
</evidence>
<dbReference type="Proteomes" id="UP001500298">
    <property type="component" value="Unassembled WGS sequence"/>
</dbReference>
<gene>
    <name evidence="2" type="ORF">GCM10023331_26540</name>
</gene>
<evidence type="ECO:0000256" key="1">
    <source>
        <dbReference type="SAM" id="SignalP"/>
    </source>
</evidence>
<name>A0ABP9DCG7_9BACT</name>